<dbReference type="OrthoDB" id="1921208at2759"/>
<feature type="signal peptide" evidence="11">
    <location>
        <begin position="1"/>
        <end position="22"/>
    </location>
</feature>
<feature type="binding site" evidence="8">
    <location>
        <position position="111"/>
    </location>
    <ligand>
        <name>oxalate</name>
        <dbReference type="ChEBI" id="CHEBI:30623"/>
    </ligand>
</feature>
<dbReference type="InterPro" id="IPR001929">
    <property type="entry name" value="Germin"/>
</dbReference>
<feature type="binding site" evidence="9">
    <location>
        <position position="111"/>
    </location>
    <ligand>
        <name>Mn(2+)</name>
        <dbReference type="ChEBI" id="CHEBI:29035"/>
    </ligand>
</feature>
<evidence type="ECO:0000256" key="3">
    <source>
        <dbReference type="ARBA" id="ARBA00022523"/>
    </source>
</evidence>
<keyword evidence="4 11" id="KW-0964">Secreted</keyword>
<feature type="binding site" evidence="9">
    <location>
        <position position="157"/>
    </location>
    <ligand>
        <name>Mn(2+)</name>
        <dbReference type="ChEBI" id="CHEBI:29035"/>
    </ligand>
</feature>
<evidence type="ECO:0000256" key="10">
    <source>
        <dbReference type="PIRSR" id="PIRSR601929-3"/>
    </source>
</evidence>
<evidence type="ECO:0000256" key="4">
    <source>
        <dbReference type="ARBA" id="ARBA00022525"/>
    </source>
</evidence>
<name>A0A022RQF2_ERYGU</name>
<evidence type="ECO:0000256" key="11">
    <source>
        <dbReference type="RuleBase" id="RU366015"/>
    </source>
</evidence>
<dbReference type="SUPFAM" id="SSF51182">
    <property type="entry name" value="RmlC-like cupins"/>
    <property type="match status" value="1"/>
</dbReference>
<feature type="domain" description="Cupin type-1" evidence="12">
    <location>
        <begin position="61"/>
        <end position="211"/>
    </location>
</feature>
<dbReference type="InterPro" id="IPR011051">
    <property type="entry name" value="RmlC_Cupin_sf"/>
</dbReference>
<dbReference type="KEGG" id="egt:105952334"/>
<evidence type="ECO:0000256" key="8">
    <source>
        <dbReference type="PIRSR" id="PIRSR601929-1"/>
    </source>
</evidence>
<protein>
    <recommendedName>
        <fullName evidence="11">Germin-like protein</fullName>
    </recommendedName>
</protein>
<feature type="binding site" evidence="9">
    <location>
        <position position="109"/>
    </location>
    <ligand>
        <name>Mn(2+)</name>
        <dbReference type="ChEBI" id="CHEBI:29035"/>
    </ligand>
</feature>
<evidence type="ECO:0000313" key="14">
    <source>
        <dbReference type="Proteomes" id="UP000030748"/>
    </source>
</evidence>
<accession>A0A022RQF2</accession>
<feature type="binding site" evidence="9">
    <location>
        <position position="116"/>
    </location>
    <ligand>
        <name>Mn(2+)</name>
        <dbReference type="ChEBI" id="CHEBI:29035"/>
    </ligand>
</feature>
<sequence>MAQSSFFFCILALGFFFGASYAFDPRPLQDFCVADLNSTVRVNGLPCKDPATVTADDFFFRGFKSAGNTSNQYSSSVIPMNVARVPGLNTLGLGVARLDFLPGGYLPPHLHPRGTEILIVLEGRLEAGFVTSYPNYKHYSKILEKGDAFVIPVGLVHYFRNIADRDTVAFGVVNSQNAGISVVSNAIFGAKPAISSDYLSKAFQLDKKIVEELQSKF</sequence>
<comment type="subcellular location">
    <subcellularLocation>
        <location evidence="1 11">Secreted</location>
        <location evidence="1 11">Extracellular space</location>
        <location evidence="1 11">Apoplast</location>
    </subcellularLocation>
</comment>
<evidence type="ECO:0000259" key="12">
    <source>
        <dbReference type="SMART" id="SM00835"/>
    </source>
</evidence>
<keyword evidence="7 8" id="KW-0464">Manganese</keyword>
<dbReference type="InterPro" id="IPR006045">
    <property type="entry name" value="Cupin_1"/>
</dbReference>
<reference evidence="13 14" key="1">
    <citation type="journal article" date="2013" name="Proc. Natl. Acad. Sci. U.S.A.">
        <title>Fine-scale variation in meiotic recombination in Mimulus inferred from population shotgun sequencing.</title>
        <authorList>
            <person name="Hellsten U."/>
            <person name="Wright K.M."/>
            <person name="Jenkins J."/>
            <person name="Shu S."/>
            <person name="Yuan Y."/>
            <person name="Wessler S.R."/>
            <person name="Schmutz J."/>
            <person name="Willis J.H."/>
            <person name="Rokhsar D.S."/>
        </authorList>
    </citation>
    <scope>NUCLEOTIDE SEQUENCE [LARGE SCALE GENOMIC DNA]</scope>
    <source>
        <strain evidence="14">cv. DUN x IM62</strain>
    </source>
</reference>
<evidence type="ECO:0000256" key="9">
    <source>
        <dbReference type="PIRSR" id="PIRSR601929-2"/>
    </source>
</evidence>
<dbReference type="FunFam" id="2.60.120.10:FF:000005">
    <property type="entry name" value="Germin-like protein subfamily 1 member 8"/>
    <property type="match status" value="1"/>
</dbReference>
<feature type="disulfide bond" evidence="10">
    <location>
        <begin position="32"/>
        <end position="47"/>
    </location>
</feature>
<proteinExistence type="inferred from homology"/>
<dbReference type="Pfam" id="PF00190">
    <property type="entry name" value="Cupin_1"/>
    <property type="match status" value="1"/>
</dbReference>
<evidence type="ECO:0000256" key="5">
    <source>
        <dbReference type="ARBA" id="ARBA00022723"/>
    </source>
</evidence>
<dbReference type="InterPro" id="IPR019780">
    <property type="entry name" value="Germin_Mn-BS"/>
</dbReference>
<organism evidence="13 14">
    <name type="scientific">Erythranthe guttata</name>
    <name type="common">Yellow monkey flower</name>
    <name type="synonym">Mimulus guttatus</name>
    <dbReference type="NCBI Taxonomy" id="4155"/>
    <lineage>
        <taxon>Eukaryota</taxon>
        <taxon>Viridiplantae</taxon>
        <taxon>Streptophyta</taxon>
        <taxon>Embryophyta</taxon>
        <taxon>Tracheophyta</taxon>
        <taxon>Spermatophyta</taxon>
        <taxon>Magnoliopsida</taxon>
        <taxon>eudicotyledons</taxon>
        <taxon>Gunneridae</taxon>
        <taxon>Pentapetalae</taxon>
        <taxon>asterids</taxon>
        <taxon>lamiids</taxon>
        <taxon>Lamiales</taxon>
        <taxon>Phrymaceae</taxon>
        <taxon>Erythranthe</taxon>
    </lineage>
</organism>
<gene>
    <name evidence="13" type="ORF">MIMGU_mgv1a020139mg</name>
</gene>
<dbReference type="PANTHER" id="PTHR31238">
    <property type="entry name" value="GERMIN-LIKE PROTEIN SUBFAMILY 3 MEMBER 3"/>
    <property type="match status" value="1"/>
</dbReference>
<evidence type="ECO:0000256" key="1">
    <source>
        <dbReference type="ARBA" id="ARBA00004271"/>
    </source>
</evidence>
<dbReference type="eggNOG" id="ENOG502QQ4A">
    <property type="taxonomic scope" value="Eukaryota"/>
</dbReference>
<evidence type="ECO:0000256" key="6">
    <source>
        <dbReference type="ARBA" id="ARBA00023157"/>
    </source>
</evidence>
<dbReference type="PhylomeDB" id="A0A022RQF2"/>
<dbReference type="GO" id="GO:0030145">
    <property type="term" value="F:manganese ion binding"/>
    <property type="evidence" value="ECO:0007669"/>
    <property type="project" value="UniProtKB-UniRule"/>
</dbReference>
<dbReference type="EMBL" id="KI630297">
    <property type="protein sequence ID" value="EYU42241.1"/>
    <property type="molecule type" value="Genomic_DNA"/>
</dbReference>
<keyword evidence="11" id="KW-0732">Signal</keyword>
<comment type="similarity">
    <text evidence="2 11">Belongs to the germin family.</text>
</comment>
<dbReference type="SMART" id="SM00835">
    <property type="entry name" value="Cupin_1"/>
    <property type="match status" value="1"/>
</dbReference>
<evidence type="ECO:0000256" key="2">
    <source>
        <dbReference type="ARBA" id="ARBA00007456"/>
    </source>
</evidence>
<feature type="chain" id="PRO_5019611612" description="Germin-like protein" evidence="11">
    <location>
        <begin position="23"/>
        <end position="217"/>
    </location>
</feature>
<dbReference type="Gene3D" id="2.60.120.10">
    <property type="entry name" value="Jelly Rolls"/>
    <property type="match status" value="1"/>
</dbReference>
<keyword evidence="6 10" id="KW-1015">Disulfide bond</keyword>
<keyword evidence="5 8" id="KW-0479">Metal-binding</keyword>
<dbReference type="CDD" id="cd02241">
    <property type="entry name" value="cupin_OxOx"/>
    <property type="match status" value="1"/>
</dbReference>
<dbReference type="PROSITE" id="PS00725">
    <property type="entry name" value="GERMIN"/>
    <property type="match status" value="1"/>
</dbReference>
<keyword evidence="14" id="KW-1185">Reference proteome</keyword>
<feature type="binding site" evidence="8">
    <location>
        <position position="116"/>
    </location>
    <ligand>
        <name>oxalate</name>
        <dbReference type="ChEBI" id="CHEBI:30623"/>
    </ligand>
</feature>
<dbReference type="InterPro" id="IPR014710">
    <property type="entry name" value="RmlC-like_jellyroll"/>
</dbReference>
<evidence type="ECO:0000313" key="13">
    <source>
        <dbReference type="EMBL" id="EYU42241.1"/>
    </source>
</evidence>
<dbReference type="PRINTS" id="PR00325">
    <property type="entry name" value="GERMIN"/>
</dbReference>
<dbReference type="Proteomes" id="UP000030748">
    <property type="component" value="Unassembled WGS sequence"/>
</dbReference>
<keyword evidence="3 11" id="KW-0052">Apoplast</keyword>
<evidence type="ECO:0000256" key="7">
    <source>
        <dbReference type="ARBA" id="ARBA00023211"/>
    </source>
</evidence>
<dbReference type="AlphaFoldDB" id="A0A022RQF2"/>
<dbReference type="GO" id="GO:0048046">
    <property type="term" value="C:apoplast"/>
    <property type="evidence" value="ECO:0007669"/>
    <property type="project" value="UniProtKB-SubCell"/>
</dbReference>